<evidence type="ECO:0000256" key="3">
    <source>
        <dbReference type="ARBA" id="ARBA00001947"/>
    </source>
</evidence>
<dbReference type="UniPathway" id="UPA00053">
    <property type="reaction ID" value="UER00088"/>
</dbReference>
<evidence type="ECO:0000256" key="8">
    <source>
        <dbReference type="ARBA" id="ARBA00022679"/>
    </source>
</evidence>
<keyword evidence="7 19" id="KW-0028">Amino-acid biosynthesis</keyword>
<protein>
    <recommendedName>
        <fullName evidence="5 19">Shikimate kinase</fullName>
        <shortName evidence="19">SK</shortName>
        <ecNumber evidence="5 19">2.7.1.71</ecNumber>
    </recommendedName>
</protein>
<dbReference type="RefSeq" id="WP_012934528.1">
    <property type="nucleotide sequence ID" value="NC_013739.1"/>
</dbReference>
<organism evidence="22 23">
    <name type="scientific">Conexibacter woesei (strain DSM 14684 / CCUG 47730 / CIP 108061 / JCM 11494 / NBRC 100937 / ID131577)</name>
    <dbReference type="NCBI Taxonomy" id="469383"/>
    <lineage>
        <taxon>Bacteria</taxon>
        <taxon>Bacillati</taxon>
        <taxon>Actinomycetota</taxon>
        <taxon>Thermoleophilia</taxon>
        <taxon>Solirubrobacterales</taxon>
        <taxon>Conexibacteraceae</taxon>
        <taxon>Conexibacter</taxon>
    </lineage>
</organism>
<dbReference type="EC" id="2.7.1.71" evidence="5 19"/>
<comment type="subcellular location">
    <subcellularLocation>
        <location evidence="19">Cytoplasm</location>
    </subcellularLocation>
</comment>
<keyword evidence="9 19" id="KW-0479">Metal-binding</keyword>
<dbReference type="GO" id="GO:0009073">
    <property type="term" value="P:aromatic amino acid family biosynthetic process"/>
    <property type="evidence" value="ECO:0007669"/>
    <property type="project" value="UniProtKB-KW"/>
</dbReference>
<reference evidence="23" key="2">
    <citation type="submission" date="2010-01" db="EMBL/GenBank/DDBJ databases">
        <title>The complete genome of Conexibacter woesei DSM 14684.</title>
        <authorList>
            <consortium name="US DOE Joint Genome Institute (JGI-PGF)"/>
            <person name="Lucas S."/>
            <person name="Copeland A."/>
            <person name="Lapidus A."/>
            <person name="Glavina del Rio T."/>
            <person name="Dalin E."/>
            <person name="Tice H."/>
            <person name="Bruce D."/>
            <person name="Goodwin L."/>
            <person name="Pitluck S."/>
            <person name="Kyrpides N."/>
            <person name="Mavromatis K."/>
            <person name="Ivanova N."/>
            <person name="Mikhailova N."/>
            <person name="Chertkov O."/>
            <person name="Brettin T."/>
            <person name="Detter J.C."/>
            <person name="Han C."/>
            <person name="Larimer F."/>
            <person name="Land M."/>
            <person name="Hauser L."/>
            <person name="Markowitz V."/>
            <person name="Cheng J.-F."/>
            <person name="Hugenholtz P."/>
            <person name="Woyke T."/>
            <person name="Wu D."/>
            <person name="Pukall R."/>
            <person name="Steenblock K."/>
            <person name="Schneider S."/>
            <person name="Klenk H.-P."/>
            <person name="Eisen J.A."/>
        </authorList>
    </citation>
    <scope>NUCLEOTIDE SEQUENCE [LARGE SCALE GENOMIC DNA]</scope>
    <source>
        <strain evidence="23">DSM 14684 / CIP 108061 / JCM 11494 / NBRC 100937 / ID131577</strain>
    </source>
</reference>
<evidence type="ECO:0000256" key="13">
    <source>
        <dbReference type="ARBA" id="ARBA00022840"/>
    </source>
</evidence>
<feature type="binding site" evidence="19">
    <location>
        <position position="164"/>
    </location>
    <ligand>
        <name>ATP</name>
        <dbReference type="ChEBI" id="CHEBI:30616"/>
    </ligand>
</feature>
<keyword evidence="8 19" id="KW-0808">Transferase</keyword>
<dbReference type="AlphaFoldDB" id="D3FCW5"/>
<dbReference type="GO" id="GO:0004765">
    <property type="term" value="F:shikimate kinase activity"/>
    <property type="evidence" value="ECO:0007669"/>
    <property type="project" value="UniProtKB-UniRule"/>
</dbReference>
<feature type="binding site" evidence="19">
    <location>
        <position position="147"/>
    </location>
    <ligand>
        <name>substrate</name>
    </ligand>
</feature>
<evidence type="ECO:0000256" key="11">
    <source>
        <dbReference type="ARBA" id="ARBA00022777"/>
    </source>
</evidence>
<comment type="pathway">
    <text evidence="4 19">Metabolic intermediate biosynthesis; chorismate biosynthesis; chorismate from D-erythrose 4-phosphate and phosphoenolpyruvate: step 5/7.</text>
</comment>
<evidence type="ECO:0000256" key="17">
    <source>
        <dbReference type="ARBA" id="ARBA00023285"/>
    </source>
</evidence>
<evidence type="ECO:0000256" key="18">
    <source>
        <dbReference type="ARBA" id="ARBA00048567"/>
    </source>
</evidence>
<evidence type="ECO:0000256" key="16">
    <source>
        <dbReference type="ARBA" id="ARBA00023239"/>
    </source>
</evidence>
<evidence type="ECO:0000256" key="19">
    <source>
        <dbReference type="HAMAP-Rule" id="MF_00109"/>
    </source>
</evidence>
<evidence type="ECO:0000259" key="20">
    <source>
        <dbReference type="Pfam" id="PF01761"/>
    </source>
</evidence>
<name>D3FCW5_CONWI</name>
<evidence type="ECO:0000313" key="23">
    <source>
        <dbReference type="Proteomes" id="UP000008229"/>
    </source>
</evidence>
<dbReference type="Pfam" id="PF24621">
    <property type="entry name" value="DHQS_C"/>
    <property type="match status" value="1"/>
</dbReference>
<dbReference type="GO" id="GO:0005737">
    <property type="term" value="C:cytoplasm"/>
    <property type="evidence" value="ECO:0007669"/>
    <property type="project" value="UniProtKB-SubCell"/>
</dbReference>
<dbReference type="InterPro" id="IPR030960">
    <property type="entry name" value="DHQS/DOIS_N"/>
</dbReference>
<comment type="cofactor">
    <cofactor evidence="2">
        <name>Co(2+)</name>
        <dbReference type="ChEBI" id="CHEBI:48828"/>
    </cofactor>
</comment>
<feature type="binding site" evidence="19">
    <location>
        <position position="48"/>
    </location>
    <ligand>
        <name>substrate</name>
    </ligand>
</feature>
<feature type="binding site" evidence="19">
    <location>
        <position position="95"/>
    </location>
    <ligand>
        <name>substrate</name>
    </ligand>
</feature>
<dbReference type="Proteomes" id="UP000008229">
    <property type="component" value="Chromosome"/>
</dbReference>
<feature type="binding site" evidence="19">
    <location>
        <position position="30"/>
    </location>
    <ligand>
        <name>Mg(2+)</name>
        <dbReference type="ChEBI" id="CHEBI:18420"/>
    </ligand>
</feature>
<feature type="domain" description="3-dehydroquinate synthase N-terminal" evidence="20">
    <location>
        <begin position="243"/>
        <end position="354"/>
    </location>
</feature>
<dbReference type="Gene3D" id="1.20.1090.10">
    <property type="entry name" value="Dehydroquinate synthase-like - alpha domain"/>
    <property type="match status" value="1"/>
</dbReference>
<dbReference type="HAMAP" id="MF_00109">
    <property type="entry name" value="Shikimate_kinase"/>
    <property type="match status" value="1"/>
</dbReference>
<evidence type="ECO:0000256" key="10">
    <source>
        <dbReference type="ARBA" id="ARBA00022741"/>
    </source>
</evidence>
<dbReference type="GO" id="GO:0008652">
    <property type="term" value="P:amino acid biosynthetic process"/>
    <property type="evidence" value="ECO:0007669"/>
    <property type="project" value="UniProtKB-KW"/>
</dbReference>
<dbReference type="FunFam" id="3.40.50.1970:FF:000007">
    <property type="entry name" value="Pentafunctional AROM polypeptide"/>
    <property type="match status" value="1"/>
</dbReference>
<dbReference type="PROSITE" id="PS01128">
    <property type="entry name" value="SHIKIMATE_KINASE"/>
    <property type="match status" value="1"/>
</dbReference>
<keyword evidence="12" id="KW-0862">Zinc</keyword>
<evidence type="ECO:0000256" key="6">
    <source>
        <dbReference type="ARBA" id="ARBA00022490"/>
    </source>
</evidence>
<evidence type="ECO:0000313" key="22">
    <source>
        <dbReference type="EMBL" id="ADB51477.1"/>
    </source>
</evidence>
<dbReference type="CDD" id="cd00464">
    <property type="entry name" value="SK"/>
    <property type="match status" value="1"/>
</dbReference>
<dbReference type="InterPro" id="IPR027417">
    <property type="entry name" value="P-loop_NTPase"/>
</dbReference>
<keyword evidence="15 19" id="KW-0057">Aromatic amino acid biosynthesis</keyword>
<comment type="cofactor">
    <cofactor evidence="1">
        <name>NAD(+)</name>
        <dbReference type="ChEBI" id="CHEBI:57540"/>
    </cofactor>
</comment>
<comment type="cofactor">
    <cofactor evidence="19">
        <name>Mg(2+)</name>
        <dbReference type="ChEBI" id="CHEBI:18420"/>
    </cofactor>
    <text evidence="19">Binds 1 Mg(2+) ion per subunit.</text>
</comment>
<dbReference type="GO" id="GO:0009423">
    <property type="term" value="P:chorismate biosynthetic process"/>
    <property type="evidence" value="ECO:0007669"/>
    <property type="project" value="UniProtKB-UniRule"/>
</dbReference>
<keyword evidence="10 19" id="KW-0547">Nucleotide-binding</keyword>
<dbReference type="GO" id="GO:0003856">
    <property type="term" value="F:3-dehydroquinate synthase activity"/>
    <property type="evidence" value="ECO:0007669"/>
    <property type="project" value="TreeGrafter"/>
</dbReference>
<dbReference type="eggNOG" id="COG0337">
    <property type="taxonomic scope" value="Bacteria"/>
</dbReference>
<keyword evidence="11 19" id="KW-0418">Kinase</keyword>
<feature type="domain" description="3-dehydroquinate synthase C-terminal" evidence="21">
    <location>
        <begin position="357"/>
        <end position="488"/>
    </location>
</feature>
<dbReference type="InterPro" id="IPR023000">
    <property type="entry name" value="Shikimate_kinase_CS"/>
</dbReference>
<dbReference type="eggNOG" id="COG0703">
    <property type="taxonomic scope" value="Bacteria"/>
</dbReference>
<feature type="binding site" evidence="19">
    <location>
        <position position="72"/>
    </location>
    <ligand>
        <name>substrate</name>
    </ligand>
</feature>
<evidence type="ECO:0000256" key="2">
    <source>
        <dbReference type="ARBA" id="ARBA00001941"/>
    </source>
</evidence>
<evidence type="ECO:0000256" key="1">
    <source>
        <dbReference type="ARBA" id="ARBA00001911"/>
    </source>
</evidence>
<dbReference type="Pfam" id="PF01761">
    <property type="entry name" value="DHQ_synthase"/>
    <property type="match status" value="1"/>
</dbReference>
<evidence type="ECO:0000259" key="21">
    <source>
        <dbReference type="Pfam" id="PF24621"/>
    </source>
</evidence>
<sequence length="532" mass="56054">MAPLTSEPQELTLPERSALVFVGFMGAGKTTAARRLAKRFGVDVTDADAQIAEHLGMPIDRCFAEQGEAAFRALEEQLVGDLLEQARGGVFSLGGGALQSTRIRDALRRHTTILLDVDVNVAWERAAGRGRPLARDPQEFRDLYIRRRPMYMAAADVVVPADRRDRIDDALPSILALAGARAGGMDSRLLWATSASGDYPVFVGRDLLGASLSPVRGNGFLVTDDQVGPRYAQRLGDAIAATITIPAGETNKTLQTAETAWVALGEHGMTQSDHLVALGGGVVGDLAGFVAATYQRGVPIVQIPTTLVAQVDSAFGGKTGVDLPSAKNYVGAYHQPSSVVVDVETLKTLPREEAAAGYAEVVKTALIAGGHLWERVRTGDLPDADMIFECARTKLAVVALDERDGGVRQVLNLGHTVGHAIETVTRYATYRHGEAVGLGLLAALRLSGQDTLRDEVAVLLAAQGLPTQLDAAVVDLDAVVAATARDKKRRSGAPVPFVLLDGPGAARPGCQVADGELRAAVQELAASGSATT</sequence>
<keyword evidence="23" id="KW-1185">Reference proteome</keyword>
<dbReference type="InterPro" id="IPR050071">
    <property type="entry name" value="Dehydroquinate_synthase"/>
</dbReference>
<keyword evidence="16 22" id="KW-0456">Lyase</keyword>
<dbReference type="GO" id="GO:0005524">
    <property type="term" value="F:ATP binding"/>
    <property type="evidence" value="ECO:0007669"/>
    <property type="project" value="UniProtKB-UniRule"/>
</dbReference>
<evidence type="ECO:0000256" key="12">
    <source>
        <dbReference type="ARBA" id="ARBA00022833"/>
    </source>
</evidence>
<keyword evidence="17" id="KW-0170">Cobalt</keyword>
<comment type="subunit">
    <text evidence="19">Monomer.</text>
</comment>
<keyword evidence="6 19" id="KW-0963">Cytoplasm</keyword>
<dbReference type="InterPro" id="IPR056179">
    <property type="entry name" value="DHQS_C"/>
</dbReference>
<dbReference type="HOGENOM" id="CLU_001201_5_1_11"/>
<evidence type="ECO:0000256" key="15">
    <source>
        <dbReference type="ARBA" id="ARBA00023141"/>
    </source>
</evidence>
<evidence type="ECO:0000256" key="9">
    <source>
        <dbReference type="ARBA" id="ARBA00022723"/>
    </source>
</evidence>
<dbReference type="Pfam" id="PF01202">
    <property type="entry name" value="SKI"/>
    <property type="match status" value="1"/>
</dbReference>
<dbReference type="Gene3D" id="3.40.50.300">
    <property type="entry name" value="P-loop containing nucleotide triphosphate hydrolases"/>
    <property type="match status" value="1"/>
</dbReference>
<keyword evidence="13 19" id="KW-0067">ATP-binding</keyword>
<accession>D3FCW5</accession>
<keyword evidence="19" id="KW-0460">Magnesium</keyword>
<dbReference type="KEGG" id="cwo:Cwoe_3058"/>
<dbReference type="STRING" id="469383.Cwoe_3058"/>
<dbReference type="SUPFAM" id="SSF56796">
    <property type="entry name" value="Dehydroquinate synthase-like"/>
    <property type="match status" value="1"/>
</dbReference>
<dbReference type="Gene3D" id="3.40.50.1970">
    <property type="match status" value="1"/>
</dbReference>
<gene>
    <name evidence="19" type="primary">aroK</name>
    <name evidence="22" type="ordered locus">Cwoe_3058</name>
</gene>
<reference evidence="22 23" key="1">
    <citation type="journal article" date="2010" name="Stand. Genomic Sci.">
        <title>Complete genome sequence of Conexibacter woesei type strain (ID131577).</title>
        <authorList>
            <person name="Pukall R."/>
            <person name="Lapidus A."/>
            <person name="Glavina Del Rio T."/>
            <person name="Copeland A."/>
            <person name="Tice H."/>
            <person name="Cheng J.-F."/>
            <person name="Lucas S."/>
            <person name="Chen F."/>
            <person name="Nolan M."/>
            <person name="Bruce D."/>
            <person name="Goodwin L."/>
            <person name="Pitluck S."/>
            <person name="Mavromatis K."/>
            <person name="Ivanova N."/>
            <person name="Ovchinnikova G."/>
            <person name="Pati A."/>
            <person name="Chen A."/>
            <person name="Palaniappan K."/>
            <person name="Land M."/>
            <person name="Hauser L."/>
            <person name="Chang Y.-J."/>
            <person name="Jeffries C.D."/>
            <person name="Chain P."/>
            <person name="Meincke L."/>
            <person name="Sims D."/>
            <person name="Brettin T."/>
            <person name="Detter J.C."/>
            <person name="Rohde M."/>
            <person name="Goeker M."/>
            <person name="Bristow J."/>
            <person name="Eisen J.A."/>
            <person name="Markowitz V."/>
            <person name="Kyrpides N.C."/>
            <person name="Klenk H.-P."/>
            <person name="Hugenholtz P."/>
        </authorList>
    </citation>
    <scope>NUCLEOTIDE SEQUENCE [LARGE SCALE GENOMIC DNA]</scope>
    <source>
        <strain evidence="23">DSM 14684 / CIP 108061 / JCM 11494 / NBRC 100937 / ID131577</strain>
    </source>
</reference>
<feature type="binding site" evidence="19">
    <location>
        <begin position="26"/>
        <end position="31"/>
    </location>
    <ligand>
        <name>ATP</name>
        <dbReference type="ChEBI" id="CHEBI:30616"/>
    </ligand>
</feature>
<evidence type="ECO:0000256" key="4">
    <source>
        <dbReference type="ARBA" id="ARBA00004842"/>
    </source>
</evidence>
<dbReference type="GO" id="GO:0000287">
    <property type="term" value="F:magnesium ion binding"/>
    <property type="evidence" value="ECO:0007669"/>
    <property type="project" value="UniProtKB-UniRule"/>
</dbReference>
<evidence type="ECO:0000256" key="7">
    <source>
        <dbReference type="ARBA" id="ARBA00022605"/>
    </source>
</evidence>
<comment type="catalytic activity">
    <reaction evidence="18 19">
        <text>shikimate + ATP = 3-phosphoshikimate + ADP + H(+)</text>
        <dbReference type="Rhea" id="RHEA:13121"/>
        <dbReference type="ChEBI" id="CHEBI:15378"/>
        <dbReference type="ChEBI" id="CHEBI:30616"/>
        <dbReference type="ChEBI" id="CHEBI:36208"/>
        <dbReference type="ChEBI" id="CHEBI:145989"/>
        <dbReference type="ChEBI" id="CHEBI:456216"/>
        <dbReference type="EC" id="2.7.1.71"/>
    </reaction>
</comment>
<keyword evidence="14" id="KW-0520">NAD</keyword>
<evidence type="ECO:0000256" key="14">
    <source>
        <dbReference type="ARBA" id="ARBA00023027"/>
    </source>
</evidence>
<dbReference type="OrthoDB" id="9806583at2"/>
<dbReference type="PANTHER" id="PTHR43622:SF7">
    <property type="entry name" value="3-DEHYDROQUINATE SYNTHASE, CHLOROPLASTIC"/>
    <property type="match status" value="1"/>
</dbReference>
<dbReference type="CDD" id="cd08195">
    <property type="entry name" value="DHQS"/>
    <property type="match status" value="1"/>
</dbReference>
<dbReference type="InterPro" id="IPR031322">
    <property type="entry name" value="Shikimate/glucono_kinase"/>
</dbReference>
<dbReference type="PANTHER" id="PTHR43622">
    <property type="entry name" value="3-DEHYDROQUINATE SYNTHASE"/>
    <property type="match status" value="1"/>
</dbReference>
<comment type="function">
    <text evidence="19">Catalyzes the specific phosphorylation of the 3-hydroxyl group of shikimic acid using ATP as a cosubstrate.</text>
</comment>
<comment type="cofactor">
    <cofactor evidence="3">
        <name>Zn(2+)</name>
        <dbReference type="ChEBI" id="CHEBI:29105"/>
    </cofactor>
</comment>
<feature type="binding site" evidence="19">
    <location>
        <position position="131"/>
    </location>
    <ligand>
        <name>ATP</name>
        <dbReference type="ChEBI" id="CHEBI:30616"/>
    </ligand>
</feature>
<dbReference type="PRINTS" id="PR01100">
    <property type="entry name" value="SHIKIMTKNASE"/>
</dbReference>
<comment type="similarity">
    <text evidence="19">Belongs to the shikimate kinase family.</text>
</comment>
<evidence type="ECO:0000256" key="5">
    <source>
        <dbReference type="ARBA" id="ARBA00012154"/>
    </source>
</evidence>
<dbReference type="SUPFAM" id="SSF52540">
    <property type="entry name" value="P-loop containing nucleoside triphosphate hydrolases"/>
    <property type="match status" value="1"/>
</dbReference>
<dbReference type="EMBL" id="CP001854">
    <property type="protein sequence ID" value="ADB51477.1"/>
    <property type="molecule type" value="Genomic_DNA"/>
</dbReference>
<dbReference type="InterPro" id="IPR000623">
    <property type="entry name" value="Shikimate_kinase/TSH1"/>
</dbReference>
<proteinExistence type="inferred from homology"/>